<accession>A0A939D6G8</accession>
<evidence type="ECO:0000259" key="16">
    <source>
        <dbReference type="PROSITE" id="PS50173"/>
    </source>
</evidence>
<comment type="subcellular location">
    <subcellularLocation>
        <location evidence="1 15">Cytoplasm</location>
    </subcellularLocation>
</comment>
<keyword evidence="5 15" id="KW-0808">Transferase</keyword>
<comment type="similarity">
    <text evidence="2 15">Belongs to the DNA polymerase type-Y family.</text>
</comment>
<dbReference type="EC" id="2.7.7.7" evidence="15"/>
<dbReference type="Gene3D" id="3.30.1490.100">
    <property type="entry name" value="DNA polymerase, Y-family, little finger domain"/>
    <property type="match status" value="1"/>
</dbReference>
<gene>
    <name evidence="15 17" type="primary">dinB</name>
    <name evidence="17" type="ORF">JYB65_01060</name>
</gene>
<evidence type="ECO:0000256" key="13">
    <source>
        <dbReference type="ARBA" id="ARBA00023204"/>
    </source>
</evidence>
<comment type="catalytic activity">
    <reaction evidence="14 15">
        <text>DNA(n) + a 2'-deoxyribonucleoside 5'-triphosphate = DNA(n+1) + diphosphate</text>
        <dbReference type="Rhea" id="RHEA:22508"/>
        <dbReference type="Rhea" id="RHEA-COMP:17339"/>
        <dbReference type="Rhea" id="RHEA-COMP:17340"/>
        <dbReference type="ChEBI" id="CHEBI:33019"/>
        <dbReference type="ChEBI" id="CHEBI:61560"/>
        <dbReference type="ChEBI" id="CHEBI:173112"/>
        <dbReference type="EC" id="2.7.7.7"/>
    </reaction>
</comment>
<dbReference type="InterPro" id="IPR017961">
    <property type="entry name" value="DNA_pol_Y-fam_little_finger"/>
</dbReference>
<keyword evidence="13 15" id="KW-0234">DNA repair</keyword>
<dbReference type="Pfam" id="PF00817">
    <property type="entry name" value="IMS"/>
    <property type="match status" value="1"/>
</dbReference>
<comment type="cofactor">
    <cofactor evidence="15">
        <name>Mg(2+)</name>
        <dbReference type="ChEBI" id="CHEBI:18420"/>
    </cofactor>
    <text evidence="15">Binds 2 magnesium ions per subunit.</text>
</comment>
<keyword evidence="4 15" id="KW-0963">Cytoplasm</keyword>
<name>A0A939D6G8_CLOAM</name>
<evidence type="ECO:0000256" key="3">
    <source>
        <dbReference type="ARBA" id="ARBA00022457"/>
    </source>
</evidence>
<dbReference type="CDD" id="cd03586">
    <property type="entry name" value="PolY_Pol_IV_kappa"/>
    <property type="match status" value="1"/>
</dbReference>
<dbReference type="HAMAP" id="MF_01113">
    <property type="entry name" value="DNApol_IV"/>
    <property type="match status" value="1"/>
</dbReference>
<evidence type="ECO:0000256" key="9">
    <source>
        <dbReference type="ARBA" id="ARBA00022763"/>
    </source>
</evidence>
<dbReference type="NCBIfam" id="NF002848">
    <property type="entry name" value="PRK03103.1"/>
    <property type="match status" value="1"/>
</dbReference>
<evidence type="ECO:0000256" key="15">
    <source>
        <dbReference type="HAMAP-Rule" id="MF_01113"/>
    </source>
</evidence>
<dbReference type="Gene3D" id="1.10.150.20">
    <property type="entry name" value="5' to 3' exonuclease, C-terminal subdomain"/>
    <property type="match status" value="1"/>
</dbReference>
<keyword evidence="6 15" id="KW-0548">Nucleotidyltransferase</keyword>
<evidence type="ECO:0000256" key="10">
    <source>
        <dbReference type="ARBA" id="ARBA00022842"/>
    </source>
</evidence>
<keyword evidence="7 15" id="KW-0235">DNA replication</keyword>
<feature type="domain" description="UmuC" evidence="16">
    <location>
        <begin position="5"/>
        <end position="187"/>
    </location>
</feature>
<proteinExistence type="inferred from homology"/>
<dbReference type="InterPro" id="IPR022880">
    <property type="entry name" value="DNApol_IV"/>
</dbReference>
<evidence type="ECO:0000256" key="12">
    <source>
        <dbReference type="ARBA" id="ARBA00023125"/>
    </source>
</evidence>
<comment type="subunit">
    <text evidence="15">Monomer.</text>
</comment>
<evidence type="ECO:0000256" key="7">
    <source>
        <dbReference type="ARBA" id="ARBA00022705"/>
    </source>
</evidence>
<dbReference type="EMBL" id="JAFJZZ010000001">
    <property type="protein sequence ID" value="MBN7771951.1"/>
    <property type="molecule type" value="Genomic_DNA"/>
</dbReference>
<evidence type="ECO:0000256" key="2">
    <source>
        <dbReference type="ARBA" id="ARBA00010945"/>
    </source>
</evidence>
<dbReference type="Proteomes" id="UP000664545">
    <property type="component" value="Unassembled WGS sequence"/>
</dbReference>
<dbReference type="Gene3D" id="3.40.1170.60">
    <property type="match status" value="1"/>
</dbReference>
<feature type="site" description="Substrate discrimination" evidence="15">
    <location>
        <position position="14"/>
    </location>
</feature>
<dbReference type="SUPFAM" id="SSF100879">
    <property type="entry name" value="Lesion bypass DNA polymerase (Y-family), little finger domain"/>
    <property type="match status" value="1"/>
</dbReference>
<dbReference type="InterPro" id="IPR036775">
    <property type="entry name" value="DNA_pol_Y-fam_lit_finger_sf"/>
</dbReference>
<evidence type="ECO:0000256" key="11">
    <source>
        <dbReference type="ARBA" id="ARBA00022932"/>
    </source>
</evidence>
<dbReference type="RefSeq" id="WP_206580730.1">
    <property type="nucleotide sequence ID" value="NZ_JAFJZZ010000001.1"/>
</dbReference>
<dbReference type="GO" id="GO:0005829">
    <property type="term" value="C:cytosol"/>
    <property type="evidence" value="ECO:0007669"/>
    <property type="project" value="TreeGrafter"/>
</dbReference>
<evidence type="ECO:0000256" key="4">
    <source>
        <dbReference type="ARBA" id="ARBA00022490"/>
    </source>
</evidence>
<feature type="binding site" evidence="15">
    <location>
        <position position="105"/>
    </location>
    <ligand>
        <name>Mg(2+)</name>
        <dbReference type="ChEBI" id="CHEBI:18420"/>
    </ligand>
</feature>
<dbReference type="InterPro" id="IPR053848">
    <property type="entry name" value="IMS_HHH_1"/>
</dbReference>
<organism evidence="17 18">
    <name type="scientific">Clostridium aminobutyricum</name>
    <dbReference type="NCBI Taxonomy" id="33953"/>
    <lineage>
        <taxon>Bacteria</taxon>
        <taxon>Bacillati</taxon>
        <taxon>Bacillota</taxon>
        <taxon>Clostridia</taxon>
        <taxon>Eubacteriales</taxon>
        <taxon>Clostridiaceae</taxon>
        <taxon>Clostridium</taxon>
    </lineage>
</organism>
<protein>
    <recommendedName>
        <fullName evidence="15">DNA polymerase IV</fullName>
        <shortName evidence="15">Pol IV</shortName>
        <ecNumber evidence="15">2.7.7.7</ecNumber>
    </recommendedName>
</protein>
<evidence type="ECO:0000256" key="5">
    <source>
        <dbReference type="ARBA" id="ARBA00022679"/>
    </source>
</evidence>
<dbReference type="PANTHER" id="PTHR11076">
    <property type="entry name" value="DNA REPAIR POLYMERASE UMUC / TRANSFERASE FAMILY MEMBER"/>
    <property type="match status" value="1"/>
</dbReference>
<reference evidence="17" key="1">
    <citation type="submission" date="2021-02" db="EMBL/GenBank/DDBJ databases">
        <title>Abyssanaerobacter marinus gen.nov., sp., nov, anaerobic bacterium isolated from the Onnuri vent field of Indian Ocean and suggestion of Mogibacteriaceae fam. nov., and proposal of reclassification of ambiguous this family's genus member.</title>
        <authorList>
            <person name="Kim Y.J."/>
            <person name="Yang J.-A."/>
        </authorList>
    </citation>
    <scope>NUCLEOTIDE SEQUENCE</scope>
    <source>
        <strain evidence="17">DSM 2634</strain>
    </source>
</reference>
<dbReference type="InterPro" id="IPR050116">
    <property type="entry name" value="DNA_polymerase-Y"/>
</dbReference>
<keyword evidence="18" id="KW-1185">Reference proteome</keyword>
<feature type="binding site" evidence="15">
    <location>
        <position position="9"/>
    </location>
    <ligand>
        <name>Mg(2+)</name>
        <dbReference type="ChEBI" id="CHEBI:18420"/>
    </ligand>
</feature>
<dbReference type="Pfam" id="PF11799">
    <property type="entry name" value="IMS_C"/>
    <property type="match status" value="1"/>
</dbReference>
<dbReference type="GO" id="GO:0000287">
    <property type="term" value="F:magnesium ion binding"/>
    <property type="evidence" value="ECO:0007669"/>
    <property type="project" value="UniProtKB-UniRule"/>
</dbReference>
<evidence type="ECO:0000256" key="1">
    <source>
        <dbReference type="ARBA" id="ARBA00004496"/>
    </source>
</evidence>
<dbReference type="PANTHER" id="PTHR11076:SF35">
    <property type="entry name" value="DNA REPAIR PROTEIN HOMOLOG YOBH"/>
    <property type="match status" value="1"/>
</dbReference>
<keyword evidence="11 15" id="KW-0239">DNA-directed DNA polymerase</keyword>
<dbReference type="InterPro" id="IPR043502">
    <property type="entry name" value="DNA/RNA_pol_sf"/>
</dbReference>
<dbReference type="NCBIfam" id="NF002677">
    <property type="entry name" value="PRK02406.1"/>
    <property type="match status" value="1"/>
</dbReference>
<dbReference type="InterPro" id="IPR043128">
    <property type="entry name" value="Rev_trsase/Diguanyl_cyclase"/>
</dbReference>
<dbReference type="GO" id="GO:0006261">
    <property type="term" value="P:DNA-templated DNA replication"/>
    <property type="evidence" value="ECO:0007669"/>
    <property type="project" value="UniProtKB-UniRule"/>
</dbReference>
<dbReference type="GO" id="GO:0003887">
    <property type="term" value="F:DNA-directed DNA polymerase activity"/>
    <property type="evidence" value="ECO:0007669"/>
    <property type="project" value="UniProtKB-UniRule"/>
</dbReference>
<keyword evidence="8 15" id="KW-0479">Metal-binding</keyword>
<comment type="function">
    <text evidence="15">Poorly processive, error-prone DNA polymerase involved in untargeted mutagenesis. Copies undamaged DNA at stalled replication forks, which arise in vivo from mismatched or misaligned primer ends. These misaligned primers can be extended by PolIV. Exhibits no 3'-5' exonuclease (proofreading) activity. May be involved in translesional synthesis, in conjunction with the beta clamp from PolIII.</text>
</comment>
<keyword evidence="3 15" id="KW-0515">Mutator protein</keyword>
<keyword evidence="9 15" id="KW-0227">DNA damage</keyword>
<dbReference type="Pfam" id="PF21999">
    <property type="entry name" value="IMS_HHH_1"/>
    <property type="match status" value="1"/>
</dbReference>
<evidence type="ECO:0000313" key="18">
    <source>
        <dbReference type="Proteomes" id="UP000664545"/>
    </source>
</evidence>
<dbReference type="GO" id="GO:0042276">
    <property type="term" value="P:error-prone translesion synthesis"/>
    <property type="evidence" value="ECO:0007669"/>
    <property type="project" value="TreeGrafter"/>
</dbReference>
<evidence type="ECO:0000256" key="14">
    <source>
        <dbReference type="ARBA" id="ARBA00049244"/>
    </source>
</evidence>
<dbReference type="AlphaFoldDB" id="A0A939D6G8"/>
<feature type="active site" evidence="15">
    <location>
        <position position="106"/>
    </location>
</feature>
<dbReference type="InterPro" id="IPR001126">
    <property type="entry name" value="UmuC"/>
</dbReference>
<dbReference type="GO" id="GO:0006281">
    <property type="term" value="P:DNA repair"/>
    <property type="evidence" value="ECO:0007669"/>
    <property type="project" value="UniProtKB-UniRule"/>
</dbReference>
<dbReference type="GO" id="GO:0003684">
    <property type="term" value="F:damaged DNA binding"/>
    <property type="evidence" value="ECO:0007669"/>
    <property type="project" value="InterPro"/>
</dbReference>
<dbReference type="PROSITE" id="PS50173">
    <property type="entry name" value="UMUC"/>
    <property type="match status" value="1"/>
</dbReference>
<sequence length="412" mass="46339">MDRTILHCDMNSFFASVELLSHPELKHVPMAVSGSPENRHGIILAKNELAKQYGIVTAETIWSAKKKCPDLKLVPPHHEQYKRYSKLINEIYYRFTDMVEPFSIDESWLDVTASLKLFGSGKEIADTIRKTVKSELGLTLSAGVSYNKIFAKMGSEYKKPDATTVISRENYQAILWPQDVNQMFFVGTATAEKLRKTGIRTIGELAQSDKSLLRALLGKHGDMLYDYANGLDDSPVSHCYEKQKIKSVGNGITFKRNLTTMNDIQTALMALCSTVSARLRKYQMKATGVKVDIKDPYFKTISRQKQLDASTNITEEIYAAALELIAVSWSIGNPIRLLTITGINLVDENEQEQLSFFHEREEIRKKGESLDRAMDAIRSKFGGQSITFGGMINNDLGLDIHDNEESEESDSE</sequence>
<evidence type="ECO:0000256" key="8">
    <source>
        <dbReference type="ARBA" id="ARBA00022723"/>
    </source>
</evidence>
<comment type="caution">
    <text evidence="17">The sequence shown here is derived from an EMBL/GenBank/DDBJ whole genome shotgun (WGS) entry which is preliminary data.</text>
</comment>
<keyword evidence="12 15" id="KW-0238">DNA-binding</keyword>
<dbReference type="Gene3D" id="3.30.70.270">
    <property type="match status" value="1"/>
</dbReference>
<evidence type="ECO:0000256" key="6">
    <source>
        <dbReference type="ARBA" id="ARBA00022695"/>
    </source>
</evidence>
<evidence type="ECO:0000313" key="17">
    <source>
        <dbReference type="EMBL" id="MBN7771951.1"/>
    </source>
</evidence>
<dbReference type="SUPFAM" id="SSF56672">
    <property type="entry name" value="DNA/RNA polymerases"/>
    <property type="match status" value="1"/>
</dbReference>
<dbReference type="GO" id="GO:0009432">
    <property type="term" value="P:SOS response"/>
    <property type="evidence" value="ECO:0007669"/>
    <property type="project" value="TreeGrafter"/>
</dbReference>
<keyword evidence="10 15" id="KW-0460">Magnesium</keyword>